<dbReference type="Proteomes" id="UP000288805">
    <property type="component" value="Unassembled WGS sequence"/>
</dbReference>
<dbReference type="PANTHER" id="PTHR12875:SF0">
    <property type="entry name" value="GOLGI TO ER TRAFFIC PROTEIN 4 HOMOLOG"/>
    <property type="match status" value="1"/>
</dbReference>
<dbReference type="EMBL" id="QGNW01002235">
    <property type="protein sequence ID" value="RVW22411.1"/>
    <property type="molecule type" value="Genomic_DNA"/>
</dbReference>
<gene>
    <name evidence="1" type="ORF">CK203_111202</name>
</gene>
<sequence>MNNHRYASAERYYEALDILESGACIQLEKGQVILFVVKNFPCYRMRSPYFLLKMLSLDILHLQYFQVTCGAELAILFVETLVKGKFPYDDNTLGQSSLLM</sequence>
<evidence type="ECO:0000313" key="1">
    <source>
        <dbReference type="EMBL" id="RVW22411.1"/>
    </source>
</evidence>
<dbReference type="AlphaFoldDB" id="A0A438CGR2"/>
<dbReference type="GO" id="GO:0045048">
    <property type="term" value="P:protein insertion into ER membrane"/>
    <property type="evidence" value="ECO:0007669"/>
    <property type="project" value="InterPro"/>
</dbReference>
<dbReference type="PANTHER" id="PTHR12875">
    <property type="entry name" value="GOLGI TO ER TRAFFIC PROTEIN 4 HOMOLOG"/>
    <property type="match status" value="1"/>
</dbReference>
<dbReference type="InterPro" id="IPR007317">
    <property type="entry name" value="GET4"/>
</dbReference>
<name>A0A438CGR2_VITVI</name>
<protein>
    <submittedName>
        <fullName evidence="1">Uncharacterized protein</fullName>
    </submittedName>
</protein>
<proteinExistence type="predicted"/>
<reference evidence="1 2" key="1">
    <citation type="journal article" date="2018" name="PLoS Genet.">
        <title>Population sequencing reveals clonal diversity and ancestral inbreeding in the grapevine cultivar Chardonnay.</title>
        <authorList>
            <person name="Roach M.J."/>
            <person name="Johnson D.L."/>
            <person name="Bohlmann J."/>
            <person name="van Vuuren H.J."/>
            <person name="Jones S.J."/>
            <person name="Pretorius I.S."/>
            <person name="Schmidt S.A."/>
            <person name="Borneman A.R."/>
        </authorList>
    </citation>
    <scope>NUCLEOTIDE SEQUENCE [LARGE SCALE GENOMIC DNA]</scope>
    <source>
        <strain evidence="2">cv. Chardonnay</strain>
        <tissue evidence="1">Leaf</tissue>
    </source>
</reference>
<comment type="caution">
    <text evidence="1">The sequence shown here is derived from an EMBL/GenBank/DDBJ whole genome shotgun (WGS) entry which is preliminary data.</text>
</comment>
<accession>A0A438CGR2</accession>
<evidence type="ECO:0000313" key="2">
    <source>
        <dbReference type="Proteomes" id="UP000288805"/>
    </source>
</evidence>
<organism evidence="1 2">
    <name type="scientific">Vitis vinifera</name>
    <name type="common">Grape</name>
    <dbReference type="NCBI Taxonomy" id="29760"/>
    <lineage>
        <taxon>Eukaryota</taxon>
        <taxon>Viridiplantae</taxon>
        <taxon>Streptophyta</taxon>
        <taxon>Embryophyta</taxon>
        <taxon>Tracheophyta</taxon>
        <taxon>Spermatophyta</taxon>
        <taxon>Magnoliopsida</taxon>
        <taxon>eudicotyledons</taxon>
        <taxon>Gunneridae</taxon>
        <taxon>Pentapetalae</taxon>
        <taxon>rosids</taxon>
        <taxon>Vitales</taxon>
        <taxon>Vitaceae</taxon>
        <taxon>Viteae</taxon>
        <taxon>Vitis</taxon>
    </lineage>
</organism>